<sequence length="216" mass="24052">MLFSTYHAVQDLTASVTDPKNPNSPSGFSELKEIMYLHKLLASGTDFAAVSSTCSATMAGSTFEMIRDENAFLILLRYCRTVPSQDIALHLAELHIRLMNSFYPKTPLPLVLDTQHIADFWTNWILSSIYTEGFLSKLSSPIPAQAISFQLSLAVESFFKTAANPDVDDETLLNSTYTSPFGALLRYGLLPENWDFPAVETFQHYGGISRKGDPRI</sequence>
<proteinExistence type="predicted"/>
<keyword evidence="2" id="KW-1185">Reference proteome</keyword>
<organism evidence="1 2">
    <name type="scientific">Galerina marginata (strain CBS 339.88)</name>
    <dbReference type="NCBI Taxonomy" id="685588"/>
    <lineage>
        <taxon>Eukaryota</taxon>
        <taxon>Fungi</taxon>
        <taxon>Dikarya</taxon>
        <taxon>Basidiomycota</taxon>
        <taxon>Agaricomycotina</taxon>
        <taxon>Agaricomycetes</taxon>
        <taxon>Agaricomycetidae</taxon>
        <taxon>Agaricales</taxon>
        <taxon>Agaricineae</taxon>
        <taxon>Strophariaceae</taxon>
        <taxon>Galerina</taxon>
    </lineage>
</organism>
<evidence type="ECO:0000313" key="1">
    <source>
        <dbReference type="EMBL" id="KDR77971.1"/>
    </source>
</evidence>
<protein>
    <submittedName>
        <fullName evidence="1">Uncharacterized protein</fullName>
    </submittedName>
</protein>
<gene>
    <name evidence="1" type="ORF">GALMADRAFT_209451</name>
</gene>
<reference evidence="2" key="1">
    <citation type="journal article" date="2014" name="Proc. Natl. Acad. Sci. U.S.A.">
        <title>Extensive sampling of basidiomycete genomes demonstrates inadequacy of the white-rot/brown-rot paradigm for wood decay fungi.</title>
        <authorList>
            <person name="Riley R."/>
            <person name="Salamov A.A."/>
            <person name="Brown D.W."/>
            <person name="Nagy L.G."/>
            <person name="Floudas D."/>
            <person name="Held B.W."/>
            <person name="Levasseur A."/>
            <person name="Lombard V."/>
            <person name="Morin E."/>
            <person name="Otillar R."/>
            <person name="Lindquist E.A."/>
            <person name="Sun H."/>
            <person name="LaButti K.M."/>
            <person name="Schmutz J."/>
            <person name="Jabbour D."/>
            <person name="Luo H."/>
            <person name="Baker S.E."/>
            <person name="Pisabarro A.G."/>
            <person name="Walton J.D."/>
            <person name="Blanchette R.A."/>
            <person name="Henrissat B."/>
            <person name="Martin F."/>
            <person name="Cullen D."/>
            <person name="Hibbett D.S."/>
            <person name="Grigoriev I.V."/>
        </authorList>
    </citation>
    <scope>NUCLEOTIDE SEQUENCE [LARGE SCALE GENOMIC DNA]</scope>
    <source>
        <strain evidence="2">CBS 339.88</strain>
    </source>
</reference>
<dbReference type="Proteomes" id="UP000027222">
    <property type="component" value="Unassembled WGS sequence"/>
</dbReference>
<evidence type="ECO:0000313" key="2">
    <source>
        <dbReference type="Proteomes" id="UP000027222"/>
    </source>
</evidence>
<dbReference type="HOGENOM" id="CLU_1277704_0_0_1"/>
<name>A0A067T4E8_GALM3</name>
<accession>A0A067T4E8</accession>
<dbReference type="EMBL" id="KL142375">
    <property type="protein sequence ID" value="KDR77971.1"/>
    <property type="molecule type" value="Genomic_DNA"/>
</dbReference>
<dbReference type="AlphaFoldDB" id="A0A067T4E8"/>